<dbReference type="HAMAP" id="MF_00161">
    <property type="entry name" value="LspA"/>
    <property type="match status" value="1"/>
</dbReference>
<dbReference type="PANTHER" id="PTHR33695">
    <property type="entry name" value="LIPOPROTEIN SIGNAL PEPTIDASE"/>
    <property type="match status" value="1"/>
</dbReference>
<accession>A0A0A8UVS5</accession>
<keyword evidence="5 9" id="KW-0064">Aspartyl protease</keyword>
<dbReference type="KEGG" id="lha:LHA_2153"/>
<evidence type="ECO:0000256" key="4">
    <source>
        <dbReference type="ARBA" id="ARBA00022692"/>
    </source>
</evidence>
<dbReference type="GO" id="GO:0004190">
    <property type="term" value="F:aspartic-type endopeptidase activity"/>
    <property type="evidence" value="ECO:0007669"/>
    <property type="project" value="UniProtKB-UniRule"/>
</dbReference>
<dbReference type="PANTHER" id="PTHR33695:SF1">
    <property type="entry name" value="LIPOPROTEIN SIGNAL PEPTIDASE"/>
    <property type="match status" value="1"/>
</dbReference>
<comment type="pathway">
    <text evidence="9">Protein modification; lipoprotein biosynthesis (signal peptide cleavage).</text>
</comment>
<evidence type="ECO:0000256" key="8">
    <source>
        <dbReference type="ARBA" id="ARBA00023136"/>
    </source>
</evidence>
<evidence type="ECO:0000256" key="9">
    <source>
        <dbReference type="HAMAP-Rule" id="MF_00161"/>
    </source>
</evidence>
<keyword evidence="8 9" id="KW-0472">Membrane</keyword>
<evidence type="ECO:0000256" key="1">
    <source>
        <dbReference type="ARBA" id="ARBA00006139"/>
    </source>
</evidence>
<sequence length="155" mass="17519">MRKWPWFLLSIGIVVADQWTKYWAATNLIPYQPKALLPMLNFTLAFNSGAAFSFLSGTGDWHRWFFAGFSVLMSIFLIVWLIRLPVKARLQSCAVGLILGGAVGNLYDRAILGQVTDFIDLYYKNHHWPVFNLADSAICVGAFLLLVDLCKNTSR</sequence>
<evidence type="ECO:0000256" key="10">
    <source>
        <dbReference type="RuleBase" id="RU000594"/>
    </source>
</evidence>
<dbReference type="NCBIfam" id="TIGR00077">
    <property type="entry name" value="lspA"/>
    <property type="match status" value="1"/>
</dbReference>
<protein>
    <recommendedName>
        <fullName evidence="9">Lipoprotein signal peptidase</fullName>
        <ecNumber evidence="9">3.4.23.36</ecNumber>
    </recommendedName>
    <alternativeName>
        <fullName evidence="9">Prolipoprotein signal peptidase</fullName>
    </alternativeName>
    <alternativeName>
        <fullName evidence="9">Signal peptidase II</fullName>
        <shortName evidence="9">SPase II</shortName>
    </alternativeName>
</protein>
<comment type="caution">
    <text evidence="9">Lacks conserved residue(s) required for the propagation of feature annotation.</text>
</comment>
<evidence type="ECO:0000313" key="13">
    <source>
        <dbReference type="Proteomes" id="UP000032803"/>
    </source>
</evidence>
<gene>
    <name evidence="9 12" type="primary">lspA</name>
    <name evidence="12" type="ORF">LHA_2153</name>
</gene>
<keyword evidence="3 9" id="KW-0645">Protease</keyword>
<dbReference type="PRINTS" id="PR00781">
    <property type="entry name" value="LIPOSIGPTASE"/>
</dbReference>
<dbReference type="RefSeq" id="WP_045106418.1">
    <property type="nucleotide sequence ID" value="NZ_LN681225.1"/>
</dbReference>
<evidence type="ECO:0000256" key="7">
    <source>
        <dbReference type="ARBA" id="ARBA00022989"/>
    </source>
</evidence>
<name>A0A0A8UVS5_LEGHA</name>
<evidence type="ECO:0000256" key="11">
    <source>
        <dbReference type="RuleBase" id="RU004181"/>
    </source>
</evidence>
<dbReference type="OrthoDB" id="9810259at2"/>
<feature type="transmembrane region" description="Helical" evidence="9">
    <location>
        <begin position="36"/>
        <end position="55"/>
    </location>
</feature>
<evidence type="ECO:0000256" key="5">
    <source>
        <dbReference type="ARBA" id="ARBA00022750"/>
    </source>
</evidence>
<keyword evidence="6 9" id="KW-0378">Hydrolase</keyword>
<dbReference type="EC" id="3.4.23.36" evidence="9"/>
<comment type="similarity">
    <text evidence="1 9 11">Belongs to the peptidase A8 family.</text>
</comment>
<evidence type="ECO:0000256" key="2">
    <source>
        <dbReference type="ARBA" id="ARBA00022475"/>
    </source>
</evidence>
<keyword evidence="13" id="KW-1185">Reference proteome</keyword>
<reference evidence="13" key="1">
    <citation type="submission" date="2014-09" db="EMBL/GenBank/DDBJ databases">
        <authorList>
            <person name="Gomez-Valero L."/>
        </authorList>
    </citation>
    <scope>NUCLEOTIDE SEQUENCE [LARGE SCALE GENOMIC DNA]</scope>
    <source>
        <strain evidence="13">ATCC35250</strain>
    </source>
</reference>
<dbReference type="AlphaFoldDB" id="A0A0A8UVS5"/>
<dbReference type="Proteomes" id="UP000032803">
    <property type="component" value="Chromosome I"/>
</dbReference>
<feature type="active site" evidence="9">
    <location>
        <position position="135"/>
    </location>
</feature>
<feature type="transmembrane region" description="Helical" evidence="9">
    <location>
        <begin position="61"/>
        <end position="82"/>
    </location>
</feature>
<proteinExistence type="inferred from homology"/>
<evidence type="ECO:0000313" key="12">
    <source>
        <dbReference type="EMBL" id="CEK11177.1"/>
    </source>
</evidence>
<dbReference type="STRING" id="449.LHA_2153"/>
<keyword evidence="4 9" id="KW-0812">Transmembrane</keyword>
<comment type="catalytic activity">
    <reaction evidence="9 10">
        <text>Release of signal peptides from bacterial membrane prolipoproteins. Hydrolyzes -Xaa-Yaa-Zaa-|-(S,diacylglyceryl)Cys-, in which Xaa is hydrophobic (preferably Leu), and Yaa (Ala or Ser) and Zaa (Gly or Ala) have small, neutral side chains.</text>
        <dbReference type="EC" id="3.4.23.36"/>
    </reaction>
</comment>
<dbReference type="GO" id="GO:0005886">
    <property type="term" value="C:plasma membrane"/>
    <property type="evidence" value="ECO:0007669"/>
    <property type="project" value="UniProtKB-SubCell"/>
</dbReference>
<dbReference type="InterPro" id="IPR001872">
    <property type="entry name" value="Peptidase_A8"/>
</dbReference>
<keyword evidence="12" id="KW-0449">Lipoprotein</keyword>
<evidence type="ECO:0000256" key="6">
    <source>
        <dbReference type="ARBA" id="ARBA00022801"/>
    </source>
</evidence>
<dbReference type="GO" id="GO:0006508">
    <property type="term" value="P:proteolysis"/>
    <property type="evidence" value="ECO:0007669"/>
    <property type="project" value="UniProtKB-KW"/>
</dbReference>
<dbReference type="HOGENOM" id="CLU_083252_4_0_6"/>
<dbReference type="UniPathway" id="UPA00665"/>
<dbReference type="Pfam" id="PF01252">
    <property type="entry name" value="Peptidase_A8"/>
    <property type="match status" value="1"/>
</dbReference>
<evidence type="ECO:0000256" key="3">
    <source>
        <dbReference type="ARBA" id="ARBA00022670"/>
    </source>
</evidence>
<dbReference type="PATRIC" id="fig|449.7.peg.304"/>
<dbReference type="PROSITE" id="PS00855">
    <property type="entry name" value="SPASE_II"/>
    <property type="match status" value="1"/>
</dbReference>
<comment type="subcellular location">
    <subcellularLocation>
        <location evidence="9">Cell membrane</location>
        <topology evidence="9">Multi-pass membrane protein</topology>
    </subcellularLocation>
</comment>
<keyword evidence="7 9" id="KW-1133">Transmembrane helix</keyword>
<feature type="active site" evidence="9">
    <location>
        <position position="117"/>
    </location>
</feature>
<comment type="function">
    <text evidence="9 10">This protein specifically catalyzes the removal of signal peptides from prolipoproteins.</text>
</comment>
<dbReference type="EMBL" id="LN681225">
    <property type="protein sequence ID" value="CEK11177.1"/>
    <property type="molecule type" value="Genomic_DNA"/>
</dbReference>
<keyword evidence="2 9" id="KW-1003">Cell membrane</keyword>
<organism evidence="12 13">
    <name type="scientific">Legionella hackeliae</name>
    <dbReference type="NCBI Taxonomy" id="449"/>
    <lineage>
        <taxon>Bacteria</taxon>
        <taxon>Pseudomonadati</taxon>
        <taxon>Pseudomonadota</taxon>
        <taxon>Gammaproteobacteria</taxon>
        <taxon>Legionellales</taxon>
        <taxon>Legionellaceae</taxon>
        <taxon>Legionella</taxon>
    </lineage>
</organism>
<feature type="transmembrane region" description="Helical" evidence="9">
    <location>
        <begin position="127"/>
        <end position="147"/>
    </location>
</feature>